<dbReference type="AlphaFoldDB" id="A0A132MJ79"/>
<gene>
    <name evidence="2" type="ORF">TH66_20530</name>
    <name evidence="3" type="ORF">TR74_05780</name>
</gene>
<organism evidence="2 5">
    <name type="scientific">Carbonactinospora thermoautotrophica</name>
    <dbReference type="NCBI Taxonomy" id="1469144"/>
    <lineage>
        <taxon>Bacteria</taxon>
        <taxon>Bacillati</taxon>
        <taxon>Actinomycetota</taxon>
        <taxon>Actinomycetes</taxon>
        <taxon>Kitasatosporales</taxon>
        <taxon>Carbonactinosporaceae</taxon>
        <taxon>Carbonactinospora</taxon>
    </lineage>
</organism>
<evidence type="ECO:0000313" key="3">
    <source>
        <dbReference type="EMBL" id="KWX10076.1"/>
    </source>
</evidence>
<reference evidence="2 5" key="1">
    <citation type="submission" date="2015-02" db="EMBL/GenBank/DDBJ databases">
        <title>Physiological reanalysis, assessment of diazotrophy, and genome sequences of multiple isolates of Streptomyces thermoautotrophicus.</title>
        <authorList>
            <person name="MacKellar D.C."/>
            <person name="Lieber L."/>
            <person name="Norman J."/>
            <person name="Bolger A."/>
            <person name="Tobin C."/>
            <person name="Murray J.W."/>
            <person name="Prell J."/>
        </authorList>
    </citation>
    <scope>NUCLEOTIDE SEQUENCE [LARGE SCALE GENOMIC DNA]</scope>
    <source>
        <strain evidence="2 5">UBT1</strain>
    </source>
</reference>
<accession>A0A132MJ79</accession>
<evidence type="ECO:0000313" key="2">
    <source>
        <dbReference type="EMBL" id="KWW97825.1"/>
    </source>
</evidence>
<keyword evidence="1" id="KW-0472">Membrane</keyword>
<sequence>MREVGGVRGEGGGHAVVRLVRGVVLSVVLSLILSGCMSGEERRAAMRRNEAAAAQVQAELARRPDVVRAEVDYSNYITAPGAASANIAVKPGRDFEPVIDAAVRLFWQSRISPLKSIRIGIVDAADKHRGEIRYFDPFKEDRAALEAKYGPRPVPEEEWIQR</sequence>
<dbReference type="Proteomes" id="UP000070659">
    <property type="component" value="Unassembled WGS sequence"/>
</dbReference>
<evidence type="ECO:0000256" key="1">
    <source>
        <dbReference type="SAM" id="Phobius"/>
    </source>
</evidence>
<keyword evidence="1" id="KW-1133">Transmembrane helix</keyword>
<name>A0A132MJ79_9ACTN</name>
<comment type="caution">
    <text evidence="2">The sequence shown here is derived from an EMBL/GenBank/DDBJ whole genome shotgun (WGS) entry which is preliminary data.</text>
</comment>
<proteinExistence type="predicted"/>
<protein>
    <recommendedName>
        <fullName evidence="6">Lipoprotein</fullName>
    </recommendedName>
</protein>
<feature type="transmembrane region" description="Helical" evidence="1">
    <location>
        <begin position="20"/>
        <end position="39"/>
    </location>
</feature>
<dbReference type="EMBL" id="JYIK01000630">
    <property type="protein sequence ID" value="KWX10076.1"/>
    <property type="molecule type" value="Genomic_DNA"/>
</dbReference>
<dbReference type="PATRIC" id="fig|1469144.8.peg.722"/>
<evidence type="ECO:0000313" key="5">
    <source>
        <dbReference type="Proteomes" id="UP000070659"/>
    </source>
</evidence>
<reference evidence="4" key="2">
    <citation type="submission" date="2015-02" db="EMBL/GenBank/DDBJ databases">
        <title>Physiological reanalysis, assessment of diazotrophy, and genome sequences of multiple isolates of Streptomyces thermoautotrophicus.</title>
        <authorList>
            <person name="MacKellar D.C."/>
            <person name="Lieber L."/>
            <person name="Norman J."/>
            <person name="Bolger A."/>
            <person name="Tobin C."/>
            <person name="Murray J.W."/>
            <person name="Friesen M."/>
            <person name="Prell J."/>
        </authorList>
    </citation>
    <scope>NUCLEOTIDE SEQUENCE [LARGE SCALE GENOMIC DNA]</scope>
    <source>
        <strain evidence="4">UBT1</strain>
    </source>
</reference>
<dbReference type="Proteomes" id="UP000070598">
    <property type="component" value="Unassembled WGS sequence"/>
</dbReference>
<keyword evidence="1" id="KW-0812">Transmembrane</keyword>
<evidence type="ECO:0000313" key="4">
    <source>
        <dbReference type="Proteomes" id="UP000070598"/>
    </source>
</evidence>
<evidence type="ECO:0008006" key="6">
    <source>
        <dbReference type="Google" id="ProtNLM"/>
    </source>
</evidence>
<dbReference type="EMBL" id="JYIJ01000019">
    <property type="protein sequence ID" value="KWW97825.1"/>
    <property type="molecule type" value="Genomic_DNA"/>
</dbReference>